<evidence type="ECO:0000313" key="2">
    <source>
        <dbReference type="EMBL" id="UPL10886.1"/>
    </source>
</evidence>
<gene>
    <name evidence="2" type="ORF">KV394_07105</name>
</gene>
<feature type="compositionally biased region" description="Polar residues" evidence="1">
    <location>
        <begin position="1"/>
        <end position="14"/>
    </location>
</feature>
<sequence length="108" mass="11522">MTAMTSAASPARTSHATDDRPHTDPALLPDLDEGPRCECPHTGSDTPHTAVDAGRDAPVSCGRAAAWRVTTECVCGGGHPRRMELLCTRCLNNRSSQLGRERVTVRGI</sequence>
<dbReference type="EMBL" id="CP078076">
    <property type="protein sequence ID" value="UPL10886.1"/>
    <property type="molecule type" value="Genomic_DNA"/>
</dbReference>
<feature type="region of interest" description="Disordered" evidence="1">
    <location>
        <begin position="1"/>
        <end position="53"/>
    </location>
</feature>
<protein>
    <submittedName>
        <fullName evidence="2">Uncharacterized protein</fullName>
    </submittedName>
</protein>
<name>A0ABY4IGA2_9MICO</name>
<keyword evidence="3" id="KW-1185">Reference proteome</keyword>
<evidence type="ECO:0000313" key="3">
    <source>
        <dbReference type="Proteomes" id="UP000831467"/>
    </source>
</evidence>
<dbReference type="Proteomes" id="UP000831467">
    <property type="component" value="Chromosome"/>
</dbReference>
<reference evidence="2 3" key="1">
    <citation type="submission" date="2021-06" db="EMBL/GenBank/DDBJ databases">
        <title>Genome-based taxonomic framework of Microbacterium strains isolated from marine environment, the description of four new species and reclassification of four preexisting species.</title>
        <authorList>
            <person name="Lee S.D."/>
            <person name="Kim S.-M."/>
            <person name="Byeon Y.-S."/>
            <person name="Yang H.L."/>
            <person name="Kim I.S."/>
        </authorList>
    </citation>
    <scope>NUCLEOTIDE SEQUENCE [LARGE SCALE GENOMIC DNA]</scope>
    <source>
        <strain evidence="2 3">SSW1-51</strain>
    </source>
</reference>
<proteinExistence type="predicted"/>
<organism evidence="2 3">
    <name type="scientific">Microbacterium sufflavum</name>
    <dbReference type="NCBI Taxonomy" id="2851649"/>
    <lineage>
        <taxon>Bacteria</taxon>
        <taxon>Bacillati</taxon>
        <taxon>Actinomycetota</taxon>
        <taxon>Actinomycetes</taxon>
        <taxon>Micrococcales</taxon>
        <taxon>Microbacteriaceae</taxon>
        <taxon>Microbacterium</taxon>
    </lineage>
</organism>
<dbReference type="RefSeq" id="WP_247982679.1">
    <property type="nucleotide sequence ID" value="NZ_CP078076.1"/>
</dbReference>
<accession>A0ABY4IGA2</accession>
<evidence type="ECO:0000256" key="1">
    <source>
        <dbReference type="SAM" id="MobiDB-lite"/>
    </source>
</evidence>